<evidence type="ECO:0000313" key="2">
    <source>
        <dbReference type="EMBL" id="MBE9030916.1"/>
    </source>
</evidence>
<keyword evidence="1" id="KW-0812">Transmembrane</keyword>
<sequence>MNVNWLNGLGDRNPQLLRELRSRFQMRSVGVTIALTLIAQLLLILLLGALLPYEGSGNIEFCLPPSLDTCATDWPKWWRKVFVVLTSFMPYVLYLPAVFLLTTNITQEVQQGTINFLRLSPRSSANIILGKLVGVPILVYLVGLLLLPLTIVAAVSGGVPLGLFISVYLMLGAWGGLLLLLVLALIMIGSRAQVSGAGTSPGAALALILTLIFIPLTRYWNTLTVWRLWDFQQLNFYNALPNALPIDWFSLPINSQPLIAHGFLVGNIGLIVYWFWRVGQRLFQKPTATAISKRQSYAMVAYLSLLTIGFMFGWGAPAGELFAGLTVLASMVMYAALLLIGALSTPRQMVFDWLRSRREVMLVQRAQNRSPGQRRANQIRAWLFGEKSLGVTAIWVNWLIVYVALSLLLPWLGAFTPYAILGLVLTTLLVANYSLLIQIMLLLETPKRQTWALGSLVVAVILPMVASFIPGLDWIAPYLSPLIWWPIGSLARSTEFVFSSAEMMFYGALVALTIQGTVLVAQVLLLRSRLKHLSRGL</sequence>
<proteinExistence type="predicted"/>
<evidence type="ECO:0000313" key="3">
    <source>
        <dbReference type="Proteomes" id="UP000625316"/>
    </source>
</evidence>
<feature type="transmembrane region" description="Helical" evidence="1">
    <location>
        <begin position="418"/>
        <end position="443"/>
    </location>
</feature>
<name>A0A928Z2Y8_9CYAN</name>
<feature type="transmembrane region" description="Helical" evidence="1">
    <location>
        <begin position="389"/>
        <end position="412"/>
    </location>
</feature>
<feature type="transmembrane region" description="Helical" evidence="1">
    <location>
        <begin position="161"/>
        <end position="188"/>
    </location>
</feature>
<protein>
    <submittedName>
        <fullName evidence="2">ABC transporter permease</fullName>
    </submittedName>
</protein>
<feature type="transmembrane region" description="Helical" evidence="1">
    <location>
        <begin position="81"/>
        <end position="101"/>
    </location>
</feature>
<keyword evidence="1" id="KW-1133">Transmembrane helix</keyword>
<keyword evidence="1" id="KW-0472">Membrane</keyword>
<gene>
    <name evidence="2" type="ORF">IQ266_14360</name>
</gene>
<keyword evidence="3" id="KW-1185">Reference proteome</keyword>
<dbReference type="Proteomes" id="UP000625316">
    <property type="component" value="Unassembled WGS sequence"/>
</dbReference>
<feature type="transmembrane region" description="Helical" evidence="1">
    <location>
        <begin position="132"/>
        <end position="155"/>
    </location>
</feature>
<dbReference type="RefSeq" id="WP_264325743.1">
    <property type="nucleotide sequence ID" value="NZ_JADEXQ010000047.1"/>
</dbReference>
<feature type="transmembrane region" description="Helical" evidence="1">
    <location>
        <begin position="450"/>
        <end position="472"/>
    </location>
</feature>
<organism evidence="2 3">
    <name type="scientific">Romeriopsis navalis LEGE 11480</name>
    <dbReference type="NCBI Taxonomy" id="2777977"/>
    <lineage>
        <taxon>Bacteria</taxon>
        <taxon>Bacillati</taxon>
        <taxon>Cyanobacteriota</taxon>
        <taxon>Cyanophyceae</taxon>
        <taxon>Leptolyngbyales</taxon>
        <taxon>Leptolyngbyaceae</taxon>
        <taxon>Romeriopsis</taxon>
        <taxon>Romeriopsis navalis</taxon>
    </lineage>
</organism>
<feature type="transmembrane region" description="Helical" evidence="1">
    <location>
        <begin position="28"/>
        <end position="51"/>
    </location>
</feature>
<comment type="caution">
    <text evidence="2">The sequence shown here is derived from an EMBL/GenBank/DDBJ whole genome shotgun (WGS) entry which is preliminary data.</text>
</comment>
<feature type="transmembrane region" description="Helical" evidence="1">
    <location>
        <begin position="321"/>
        <end position="343"/>
    </location>
</feature>
<dbReference type="EMBL" id="JADEXQ010000047">
    <property type="protein sequence ID" value="MBE9030916.1"/>
    <property type="molecule type" value="Genomic_DNA"/>
</dbReference>
<feature type="transmembrane region" description="Helical" evidence="1">
    <location>
        <begin position="297"/>
        <end position="315"/>
    </location>
</feature>
<dbReference type="AlphaFoldDB" id="A0A928Z2Y8"/>
<feature type="transmembrane region" description="Helical" evidence="1">
    <location>
        <begin position="503"/>
        <end position="526"/>
    </location>
</feature>
<reference evidence="2" key="1">
    <citation type="submission" date="2020-10" db="EMBL/GenBank/DDBJ databases">
        <authorList>
            <person name="Castelo-Branco R."/>
            <person name="Eusebio N."/>
            <person name="Adriana R."/>
            <person name="Vieira A."/>
            <person name="Brugerolle De Fraissinette N."/>
            <person name="Rezende De Castro R."/>
            <person name="Schneider M.P."/>
            <person name="Vasconcelos V."/>
            <person name="Leao P.N."/>
        </authorList>
    </citation>
    <scope>NUCLEOTIDE SEQUENCE</scope>
    <source>
        <strain evidence="2">LEGE 11480</strain>
    </source>
</reference>
<evidence type="ECO:0000256" key="1">
    <source>
        <dbReference type="SAM" id="Phobius"/>
    </source>
</evidence>
<accession>A0A928Z2Y8</accession>
<feature type="transmembrane region" description="Helical" evidence="1">
    <location>
        <begin position="258"/>
        <end position="276"/>
    </location>
</feature>
<feature type="transmembrane region" description="Helical" evidence="1">
    <location>
        <begin position="200"/>
        <end position="220"/>
    </location>
</feature>